<accession>A0A512IUR4</accession>
<reference evidence="4 5" key="1">
    <citation type="submission" date="2019-07" db="EMBL/GenBank/DDBJ databases">
        <title>Whole genome shotgun sequence of Methylobacterium haplocladii NBRC 107714.</title>
        <authorList>
            <person name="Hosoyama A."/>
            <person name="Uohara A."/>
            <person name="Ohji S."/>
            <person name="Ichikawa N."/>
        </authorList>
    </citation>
    <scope>NUCLEOTIDE SEQUENCE [LARGE SCALE GENOMIC DNA]</scope>
    <source>
        <strain evidence="4 5">NBRC 107714</strain>
    </source>
</reference>
<evidence type="ECO:0000256" key="1">
    <source>
        <dbReference type="SAM" id="MobiDB-lite"/>
    </source>
</evidence>
<feature type="chain" id="PRO_5022006005" description="Glycine zipper domain-containing protein" evidence="3">
    <location>
        <begin position="23"/>
        <end position="129"/>
    </location>
</feature>
<feature type="compositionally biased region" description="Polar residues" evidence="1">
    <location>
        <begin position="110"/>
        <end position="121"/>
    </location>
</feature>
<keyword evidence="2" id="KW-1133">Transmembrane helix</keyword>
<evidence type="ECO:0000256" key="3">
    <source>
        <dbReference type="SAM" id="SignalP"/>
    </source>
</evidence>
<gene>
    <name evidence="4" type="ORF">MHA02_38390</name>
</gene>
<feature type="transmembrane region" description="Helical" evidence="2">
    <location>
        <begin position="32"/>
        <end position="56"/>
    </location>
</feature>
<keyword evidence="5" id="KW-1185">Reference proteome</keyword>
<proteinExistence type="predicted"/>
<name>A0A512IUR4_9HYPH</name>
<dbReference type="EMBL" id="BJZT01000043">
    <property type="protein sequence ID" value="GEP01452.1"/>
    <property type="molecule type" value="Genomic_DNA"/>
</dbReference>
<keyword evidence="2" id="KW-0472">Membrane</keyword>
<feature type="signal peptide" evidence="3">
    <location>
        <begin position="1"/>
        <end position="22"/>
    </location>
</feature>
<sequence>MRRTCFGLVLLAGLSVPVAATAADNTVVGVGTGAVAGALVGGPVGAVVGAVAGGFIGSNTPSTRSRYARRSRSAYRRRADRPVVQRAHLAERGPAVARPRPVSEIDLQPRTETTGSTQSPRATGWQDPK</sequence>
<feature type="compositionally biased region" description="Basic residues" evidence="1">
    <location>
        <begin position="66"/>
        <end position="79"/>
    </location>
</feature>
<dbReference type="AlphaFoldDB" id="A0A512IUR4"/>
<organism evidence="4 5">
    <name type="scientific">Methylobacterium haplocladii</name>
    <dbReference type="NCBI Taxonomy" id="1176176"/>
    <lineage>
        <taxon>Bacteria</taxon>
        <taxon>Pseudomonadati</taxon>
        <taxon>Pseudomonadota</taxon>
        <taxon>Alphaproteobacteria</taxon>
        <taxon>Hyphomicrobiales</taxon>
        <taxon>Methylobacteriaceae</taxon>
        <taxon>Methylobacterium</taxon>
    </lineage>
</organism>
<feature type="compositionally biased region" description="Basic and acidic residues" evidence="1">
    <location>
        <begin position="80"/>
        <end position="91"/>
    </location>
</feature>
<keyword evidence="3" id="KW-0732">Signal</keyword>
<evidence type="ECO:0000313" key="4">
    <source>
        <dbReference type="EMBL" id="GEP01452.1"/>
    </source>
</evidence>
<protein>
    <recommendedName>
        <fullName evidence="6">Glycine zipper domain-containing protein</fullName>
    </recommendedName>
</protein>
<evidence type="ECO:0008006" key="6">
    <source>
        <dbReference type="Google" id="ProtNLM"/>
    </source>
</evidence>
<keyword evidence="2" id="KW-0812">Transmembrane</keyword>
<dbReference type="Proteomes" id="UP000321258">
    <property type="component" value="Unassembled WGS sequence"/>
</dbReference>
<evidence type="ECO:0000313" key="5">
    <source>
        <dbReference type="Proteomes" id="UP000321258"/>
    </source>
</evidence>
<feature type="region of interest" description="Disordered" evidence="1">
    <location>
        <begin position="59"/>
        <end position="129"/>
    </location>
</feature>
<comment type="caution">
    <text evidence="4">The sequence shown here is derived from an EMBL/GenBank/DDBJ whole genome shotgun (WGS) entry which is preliminary data.</text>
</comment>
<evidence type="ECO:0000256" key="2">
    <source>
        <dbReference type="SAM" id="Phobius"/>
    </source>
</evidence>
<dbReference type="RefSeq" id="WP_147081771.1">
    <property type="nucleotide sequence ID" value="NZ_BJZT01000043.1"/>
</dbReference>